<dbReference type="PRINTS" id="PR01021">
    <property type="entry name" value="OMPADOMAIN"/>
</dbReference>
<keyword evidence="8" id="KW-0472">Membrane</keyword>
<evidence type="ECO:0000313" key="10">
    <source>
        <dbReference type="EMBL" id="RXI42497.1"/>
    </source>
</evidence>
<dbReference type="GO" id="GO:0015288">
    <property type="term" value="F:porin activity"/>
    <property type="evidence" value="ECO:0007669"/>
    <property type="project" value="UniProtKB-KW"/>
</dbReference>
<comment type="caution">
    <text evidence="10">The sequence shown here is derived from an EMBL/GenBank/DDBJ whole genome shotgun (WGS) entry which is preliminary data.</text>
</comment>
<keyword evidence="3" id="KW-1134">Transmembrane beta strand</keyword>
<dbReference type="InterPro" id="IPR027385">
    <property type="entry name" value="Beta-barrel_OMP"/>
</dbReference>
<dbReference type="CDD" id="cd07185">
    <property type="entry name" value="OmpA_C-like"/>
    <property type="match status" value="1"/>
</dbReference>
<dbReference type="SUPFAM" id="SSF56925">
    <property type="entry name" value="OMPA-like"/>
    <property type="match status" value="1"/>
</dbReference>
<evidence type="ECO:0000256" key="6">
    <source>
        <dbReference type="ARBA" id="ARBA00023065"/>
    </source>
</evidence>
<dbReference type="Pfam" id="PF00691">
    <property type="entry name" value="OmpA"/>
    <property type="match status" value="1"/>
</dbReference>
<proteinExistence type="predicted"/>
<name>A0A6M8NRN4_9BACT</name>
<evidence type="ECO:0000256" key="5">
    <source>
        <dbReference type="ARBA" id="ARBA00022729"/>
    </source>
</evidence>
<organism evidence="10 11">
    <name type="scientific">Arcobacter cloacae</name>
    <dbReference type="NCBI Taxonomy" id="1054034"/>
    <lineage>
        <taxon>Bacteria</taxon>
        <taxon>Pseudomonadati</taxon>
        <taxon>Campylobacterota</taxon>
        <taxon>Epsilonproteobacteria</taxon>
        <taxon>Campylobacterales</taxon>
        <taxon>Arcobacteraceae</taxon>
        <taxon>Arcobacter</taxon>
    </lineage>
</organism>
<dbReference type="GO" id="GO:0046930">
    <property type="term" value="C:pore complex"/>
    <property type="evidence" value="ECO:0007669"/>
    <property type="project" value="UniProtKB-KW"/>
</dbReference>
<dbReference type="Gene3D" id="2.40.160.20">
    <property type="match status" value="1"/>
</dbReference>
<dbReference type="GO" id="GO:0006811">
    <property type="term" value="P:monoatomic ion transport"/>
    <property type="evidence" value="ECO:0007669"/>
    <property type="project" value="UniProtKB-KW"/>
</dbReference>
<keyword evidence="7" id="KW-0626">Porin</keyword>
<dbReference type="Proteomes" id="UP000290378">
    <property type="component" value="Unassembled WGS sequence"/>
</dbReference>
<dbReference type="Gene3D" id="3.30.1330.60">
    <property type="entry name" value="OmpA-like domain"/>
    <property type="match status" value="1"/>
</dbReference>
<dbReference type="PANTHER" id="PTHR30329">
    <property type="entry name" value="STATOR ELEMENT OF FLAGELLAR MOTOR COMPLEX"/>
    <property type="match status" value="1"/>
</dbReference>
<evidence type="ECO:0000256" key="2">
    <source>
        <dbReference type="ARBA" id="ARBA00022448"/>
    </source>
</evidence>
<keyword evidence="9" id="KW-0998">Cell outer membrane</keyword>
<evidence type="ECO:0000313" key="11">
    <source>
        <dbReference type="Proteomes" id="UP000290378"/>
    </source>
</evidence>
<evidence type="ECO:0000256" key="1">
    <source>
        <dbReference type="ARBA" id="ARBA00004571"/>
    </source>
</evidence>
<dbReference type="InterPro" id="IPR006664">
    <property type="entry name" value="OMP_bac"/>
</dbReference>
<keyword evidence="10" id="KW-0966">Cell projection</keyword>
<evidence type="ECO:0000256" key="9">
    <source>
        <dbReference type="ARBA" id="ARBA00023237"/>
    </source>
</evidence>
<accession>A0A6M8NRN4</accession>
<evidence type="ECO:0000256" key="3">
    <source>
        <dbReference type="ARBA" id="ARBA00022452"/>
    </source>
</evidence>
<dbReference type="InterPro" id="IPR036737">
    <property type="entry name" value="OmpA-like_sf"/>
</dbReference>
<reference evidence="10 11" key="1">
    <citation type="submission" date="2017-09" db="EMBL/GenBank/DDBJ databases">
        <title>Genomics of the genus Arcobacter.</title>
        <authorList>
            <person name="Perez-Cataluna A."/>
            <person name="Figueras M.J."/>
            <person name="Salas-Masso N."/>
        </authorList>
    </citation>
    <scope>NUCLEOTIDE SEQUENCE [LARGE SCALE GENOMIC DNA]</scope>
    <source>
        <strain evidence="10 11">CECT 7834</strain>
    </source>
</reference>
<evidence type="ECO:0000256" key="7">
    <source>
        <dbReference type="ARBA" id="ARBA00023114"/>
    </source>
</evidence>
<keyword evidence="5" id="KW-0732">Signal</keyword>
<dbReference type="InterPro" id="IPR006665">
    <property type="entry name" value="OmpA-like"/>
</dbReference>
<protein>
    <submittedName>
        <fullName evidence="10">Flagellar motor protein MotB</fullName>
    </submittedName>
</protein>
<gene>
    <name evidence="10" type="ORF">CP963_03060</name>
</gene>
<dbReference type="EMBL" id="NXII01000003">
    <property type="protein sequence ID" value="RXI42497.1"/>
    <property type="molecule type" value="Genomic_DNA"/>
</dbReference>
<dbReference type="InterPro" id="IPR011250">
    <property type="entry name" value="OMP/PagP_B-barrel"/>
</dbReference>
<dbReference type="PROSITE" id="PS51123">
    <property type="entry name" value="OMPA_2"/>
    <property type="match status" value="1"/>
</dbReference>
<dbReference type="InterPro" id="IPR050330">
    <property type="entry name" value="Bact_OuterMem_StrucFunc"/>
</dbReference>
<dbReference type="RefSeq" id="WP_129012825.1">
    <property type="nucleotide sequence ID" value="NZ_CBCSEI010000001.1"/>
</dbReference>
<keyword evidence="10" id="KW-0969">Cilium</keyword>
<keyword evidence="2" id="KW-0813">Transport</keyword>
<keyword evidence="11" id="KW-1185">Reference proteome</keyword>
<keyword evidence="10" id="KW-0282">Flagellum</keyword>
<evidence type="ECO:0000256" key="8">
    <source>
        <dbReference type="ARBA" id="ARBA00023136"/>
    </source>
</evidence>
<dbReference type="GO" id="GO:0009279">
    <property type="term" value="C:cell outer membrane"/>
    <property type="evidence" value="ECO:0007669"/>
    <property type="project" value="UniProtKB-SubCell"/>
</dbReference>
<sequence>MKKILLTSLLCASSIFAASDPSKTYSYEVTPFASGILTDSKAGLENDNYFNAGISLAKNLDDSFINQLEIAYMRSQSVGYEKTTGNTNINRTFLNAVKRFELTDRLAAYGLAGIGYQDVTQELDKHQDSAVFNYGIGLRYDIPYYGIALKGDVRHLIAVKENQNDVMYTLGLGMPLGKKYKEDQITAKIPEVVEEPPKKIFEEEKSLPIVSNDDDDNDGVINRLDKCPNTSPGVKVNKDGCVDTIDLSINFDNNSAEIKSMYQNKLEKFANMMKDNKTMSAVIEAHTDSKGSDAYNQTLSDRRAISVVNALKSYGIESSRLRAIGYGETQPIATNDTEEGKAKNRRVTALINQ</sequence>
<keyword evidence="4" id="KW-0812">Transmembrane</keyword>
<comment type="subcellular location">
    <subcellularLocation>
        <location evidence="1">Cell outer membrane</location>
        <topology evidence="1">Multi-pass membrane protein</topology>
    </subcellularLocation>
</comment>
<evidence type="ECO:0000256" key="4">
    <source>
        <dbReference type="ARBA" id="ARBA00022692"/>
    </source>
</evidence>
<dbReference type="AlphaFoldDB" id="A0A6M8NRN4"/>
<dbReference type="PANTHER" id="PTHR30329:SF21">
    <property type="entry name" value="LIPOPROTEIN YIAD-RELATED"/>
    <property type="match status" value="1"/>
</dbReference>
<dbReference type="SUPFAM" id="SSF103088">
    <property type="entry name" value="OmpA-like"/>
    <property type="match status" value="1"/>
</dbReference>
<dbReference type="Pfam" id="PF13505">
    <property type="entry name" value="OMP_b-brl"/>
    <property type="match status" value="1"/>
</dbReference>
<keyword evidence="6" id="KW-0406">Ion transport</keyword>